<dbReference type="Pfam" id="PF21243">
    <property type="entry name" value="ECT2_BRCT0"/>
    <property type="match status" value="1"/>
</dbReference>
<dbReference type="InterPro" id="IPR001331">
    <property type="entry name" value="GDS_CDC24_CS"/>
</dbReference>
<dbReference type="CDD" id="cd01229">
    <property type="entry name" value="PH_Ect2"/>
    <property type="match status" value="1"/>
</dbReference>
<dbReference type="PROSITE" id="PS50172">
    <property type="entry name" value="BRCT"/>
    <property type="match status" value="2"/>
</dbReference>
<gene>
    <name evidence="4" type="ORF">CVLEPA_LOCUS31696</name>
</gene>
<dbReference type="SMART" id="SM00292">
    <property type="entry name" value="BRCT"/>
    <property type="match status" value="2"/>
</dbReference>
<dbReference type="EMBL" id="CAWYQH010000174">
    <property type="protein sequence ID" value="CAK8698237.1"/>
    <property type="molecule type" value="Genomic_DNA"/>
</dbReference>
<evidence type="ECO:0000256" key="1">
    <source>
        <dbReference type="SAM" id="MobiDB-lite"/>
    </source>
</evidence>
<sequence>MEISQASSNQSLKLSSTTTSDASNDVHERHPSIETRVCLVGAVTKNEDLKEKLKDLKIPYLISNDGKEYKDEDDPYFETIFILEDFEGELFEELKRSDNRLLGPPVISSIAVTNEPLPYTCRPLYCTCMHGLNLCFTNFKTKDLLAHLVTLCHYMGACIRKDMSAKIDFLVTNSLHGPKFRTAVSLGTPVMKEEWIHRCWAARRRDKLYQATDDEFLTPCKSKPFEGCTLSFLGFSDAEKKDMEEQAKEQGGIVAAVGDTSCTHLIVEEINVKKLPFEPEGRLYIVVQEWFWGSIQIEAKAAESMYIFELVEYPKMLTRSSTTSSLLGTPKWRGSTSNLRTRSRGSTGKSFSRKRSRLREETLAKLAQESENDPSRPPRKRPSTDTSACVPDSMLDMSNNTTIASLKSPNTPERQRSARLRSRRRLESIPDIFDLCEKNCNSVSVCQRGLVPTSSLVLSPYQQPGTGHSVPDQKLDGQVNSVEGNEESIGPRIYDEDIDSNVLNQSAGVTKRRKYRKRKSSESPNNAKEAKGVFESANGSTNDFNKCFSSSVIFEEPEPETFSDKHVRRFSFVECGFRKGRFSAASGALKRFSLLKDSGKFKPILEHGIGEVEEDYYVDMSERDSFGRTSKTITNNTENCIQNDFDTKPRQDKVASPKPAVTSARYQVAMEFLNTEKNYVGILQTILNLFKKPLDDPNQAGGPILASEDMKAIFSSLPEIEAVHRSMNNDLQCLMAKWNDTSCIGTLVLKYADDFGRCYPSFVNFFEVSVDTISQCEARSARFHAFLKINQAKRECGRQTLAELLINPVQRLPRIILLLQDIKKHTERENSSHPDVASISNALDALKEVMTYINEDKRKTESQRQIFDIVYEVDGCPPTIVSSHRRFVARAELLAIDDNLCSRGDNISLFIFSDCVEIAKRRRGMKANNFKSPNVHARPTANAKSLKHVKLMSLFHIKKVVNINDSDECENAVALYCRTPTDTQDWLYMFKVLFCSEDNSAQPKEDSKRDNKENETEGDTGKGQLLRILARHRASALCKAVDDNFVCAVNPHELDVNTTDLGSTLGRAVRAAKKSSRKLTRAFSFTRTPKRVVQRAVSNMLSPSQQRPPTGLFRTESATSRDLEHDDTSSVASSLTPSMSVTSLCTPQRDCRGNRLSSTCDDDPMQVEYVQSPMLKTSVSTLTLARPPTAADLSDFPAVPTPPARRRKLGSTIKAATVAFGRTGSFRRRNNTTKYESAV</sequence>
<dbReference type="InterPro" id="IPR035899">
    <property type="entry name" value="DBL_dom_sf"/>
</dbReference>
<dbReference type="InterPro" id="IPR049396">
    <property type="entry name" value="ECT2_BRCT0"/>
</dbReference>
<dbReference type="PROSITE" id="PS00741">
    <property type="entry name" value="DH_1"/>
    <property type="match status" value="1"/>
</dbReference>
<feature type="compositionally biased region" description="Basic and acidic residues" evidence="1">
    <location>
        <begin position="1003"/>
        <end position="1015"/>
    </location>
</feature>
<dbReference type="SUPFAM" id="SSF48065">
    <property type="entry name" value="DBL homology domain (DH-domain)"/>
    <property type="match status" value="1"/>
</dbReference>
<feature type="region of interest" description="Disordered" evidence="1">
    <location>
        <begin position="322"/>
        <end position="423"/>
    </location>
</feature>
<proteinExistence type="predicted"/>
<organism evidence="4 5">
    <name type="scientific">Clavelina lepadiformis</name>
    <name type="common">Light-bulb sea squirt</name>
    <name type="synonym">Ascidia lepadiformis</name>
    <dbReference type="NCBI Taxonomy" id="159417"/>
    <lineage>
        <taxon>Eukaryota</taxon>
        <taxon>Metazoa</taxon>
        <taxon>Chordata</taxon>
        <taxon>Tunicata</taxon>
        <taxon>Ascidiacea</taxon>
        <taxon>Aplousobranchia</taxon>
        <taxon>Clavelinidae</taxon>
        <taxon>Clavelina</taxon>
    </lineage>
</organism>
<dbReference type="PANTHER" id="PTHR16777:SF2">
    <property type="entry name" value="PROTEIN ECT2"/>
    <property type="match status" value="1"/>
</dbReference>
<name>A0ABP0H2Z2_CLALP</name>
<dbReference type="Pfam" id="PF00621">
    <property type="entry name" value="RhoGEF"/>
    <property type="match status" value="1"/>
</dbReference>
<dbReference type="Gene3D" id="1.20.900.10">
    <property type="entry name" value="Dbl homology (DH) domain"/>
    <property type="match status" value="1"/>
</dbReference>
<dbReference type="InterPro" id="IPR000219">
    <property type="entry name" value="DH_dom"/>
</dbReference>
<feature type="compositionally biased region" description="Polar residues" evidence="1">
    <location>
        <begin position="396"/>
        <end position="412"/>
    </location>
</feature>
<dbReference type="Pfam" id="PF12738">
    <property type="entry name" value="PTCB-BRCT"/>
    <property type="match status" value="1"/>
</dbReference>
<reference evidence="4 5" key="1">
    <citation type="submission" date="2024-02" db="EMBL/GenBank/DDBJ databases">
        <authorList>
            <person name="Daric V."/>
            <person name="Darras S."/>
        </authorList>
    </citation>
    <scope>NUCLEOTIDE SEQUENCE [LARGE SCALE GENOMIC DNA]</scope>
</reference>
<dbReference type="InterPro" id="IPR049395">
    <property type="entry name" value="ECT2_PH"/>
</dbReference>
<dbReference type="Pfam" id="PF21242">
    <property type="entry name" value="ECT2_PH"/>
    <property type="match status" value="1"/>
</dbReference>
<feature type="domain" description="DH" evidence="2">
    <location>
        <begin position="664"/>
        <end position="856"/>
    </location>
</feature>
<dbReference type="PROSITE" id="PS50010">
    <property type="entry name" value="DH_2"/>
    <property type="match status" value="1"/>
</dbReference>
<dbReference type="CDD" id="cd17732">
    <property type="entry name" value="BRCT_Ect2_rpt2"/>
    <property type="match status" value="1"/>
</dbReference>
<feature type="compositionally biased region" description="Basic and acidic residues" evidence="1">
    <location>
        <begin position="1119"/>
        <end position="1128"/>
    </location>
</feature>
<evidence type="ECO:0000259" key="3">
    <source>
        <dbReference type="PROSITE" id="PS50172"/>
    </source>
</evidence>
<dbReference type="Pfam" id="PF00533">
    <property type="entry name" value="BRCT"/>
    <property type="match status" value="1"/>
</dbReference>
<dbReference type="CDD" id="cd00160">
    <property type="entry name" value="RhoGEF"/>
    <property type="match status" value="1"/>
</dbReference>
<feature type="compositionally biased region" description="Polar residues" evidence="1">
    <location>
        <begin position="1"/>
        <end position="23"/>
    </location>
</feature>
<dbReference type="InterPro" id="IPR036420">
    <property type="entry name" value="BRCT_dom_sf"/>
</dbReference>
<dbReference type="InterPro" id="IPR011993">
    <property type="entry name" value="PH-like_dom_sf"/>
</dbReference>
<dbReference type="InterPro" id="IPR026817">
    <property type="entry name" value="Ect2"/>
</dbReference>
<comment type="caution">
    <text evidence="4">The sequence shown here is derived from an EMBL/GenBank/DDBJ whole genome shotgun (WGS) entry which is preliminary data.</text>
</comment>
<feature type="domain" description="BRCT" evidence="3">
    <location>
        <begin position="220"/>
        <end position="308"/>
    </location>
</feature>
<dbReference type="Gene3D" id="3.40.50.10190">
    <property type="entry name" value="BRCT domain"/>
    <property type="match status" value="3"/>
</dbReference>
<evidence type="ECO:0000313" key="4">
    <source>
        <dbReference type="EMBL" id="CAK8698237.1"/>
    </source>
</evidence>
<dbReference type="InterPro" id="IPR001357">
    <property type="entry name" value="BRCT_dom"/>
</dbReference>
<dbReference type="SMART" id="SM00325">
    <property type="entry name" value="RhoGEF"/>
    <property type="match status" value="1"/>
</dbReference>
<evidence type="ECO:0008006" key="6">
    <source>
        <dbReference type="Google" id="ProtNLM"/>
    </source>
</evidence>
<accession>A0ABP0H2Z2</accession>
<dbReference type="CDD" id="cd17733">
    <property type="entry name" value="BRCT_Ect2_rpt1"/>
    <property type="match status" value="1"/>
</dbReference>
<feature type="compositionally biased region" description="Basic residues" evidence="1">
    <location>
        <begin position="510"/>
        <end position="519"/>
    </location>
</feature>
<evidence type="ECO:0000259" key="2">
    <source>
        <dbReference type="PROSITE" id="PS50010"/>
    </source>
</evidence>
<dbReference type="SUPFAM" id="SSF52113">
    <property type="entry name" value="BRCT domain"/>
    <property type="match status" value="2"/>
</dbReference>
<feature type="region of interest" description="Disordered" evidence="1">
    <location>
        <begin position="505"/>
        <end position="531"/>
    </location>
</feature>
<feature type="compositionally biased region" description="Polar residues" evidence="1">
    <location>
        <begin position="334"/>
        <end position="350"/>
    </location>
</feature>
<dbReference type="PANTHER" id="PTHR16777">
    <property type="entry name" value="PROTEIN ECT2"/>
    <property type="match status" value="1"/>
</dbReference>
<feature type="region of interest" description="Disordered" evidence="1">
    <location>
        <begin position="1100"/>
        <end position="1135"/>
    </location>
</feature>
<dbReference type="Proteomes" id="UP001642483">
    <property type="component" value="Unassembled WGS sequence"/>
</dbReference>
<feature type="region of interest" description="Disordered" evidence="1">
    <location>
        <begin position="1000"/>
        <end position="1020"/>
    </location>
</feature>
<feature type="domain" description="BRCT" evidence="3">
    <location>
        <begin position="129"/>
        <end position="204"/>
    </location>
</feature>
<keyword evidence="5" id="KW-1185">Reference proteome</keyword>
<evidence type="ECO:0000313" key="5">
    <source>
        <dbReference type="Proteomes" id="UP001642483"/>
    </source>
</evidence>
<dbReference type="Gene3D" id="2.30.29.30">
    <property type="entry name" value="Pleckstrin-homology domain (PH domain)/Phosphotyrosine-binding domain (PTB)"/>
    <property type="match status" value="1"/>
</dbReference>
<feature type="region of interest" description="Disordered" evidence="1">
    <location>
        <begin position="1"/>
        <end position="29"/>
    </location>
</feature>
<protein>
    <recommendedName>
        <fullName evidence="6">Protein ECT2</fullName>
    </recommendedName>
</protein>